<dbReference type="InterPro" id="IPR036116">
    <property type="entry name" value="FN3_sf"/>
</dbReference>
<dbReference type="SUPFAM" id="SSF48726">
    <property type="entry name" value="Immunoglobulin"/>
    <property type="match status" value="3"/>
</dbReference>
<keyword evidence="2" id="KW-0472">Membrane</keyword>
<dbReference type="Gene3D" id="2.60.40.10">
    <property type="entry name" value="Immunoglobulins"/>
    <property type="match status" value="3"/>
</dbReference>
<sequence>MEKSGGSSTSLGGTPTCIHSPTFEGYFSCTWTSDSSLADGQYTYRAVVTTLTANTISGTFRIATPDAPTFSNIANEYNQVVLRGDVGSPLNVICTSSGGYPVQTVVLYFDVSPLNVNLTGNTNDFNADGKHSLILTCKVGSSNPAPTIQWYNGTLGGDVISNSQPYTDKEGQFNGVSREQTLDIYPTRYNEGQSVTCSASNNIGNEKSATINLNLHYSAIISSMIDQTAREGDTNFALKCQAWSKPPATFRWYKEALNTTITGATDIYANGVNKVNLTCNTGSSNPSSSITWYRDSQLVTSSKPLTSTGGEYGGKITSQILEFVPTREMDGHVVECRAGNEMSSSLAQWARVALDLKYDPSVSVTTGSVEIDETQSGSLSCTVDSKPPSTITWTRVDRASALPTNRLTRGSNSLEYTISTTQREDAGQYRCTANNNYGGNKHNDTLIVVRFVGFLARTKLNITKQEELGTYNLFVRNSIGSRSLSLILIPEGKNEDKNEVNTPLQQLQPGTLYYIRMHAENNRGKSGYTRIFNVTLLDSEGPSETSISGAFNPSFDAAQTYEDVSMTTGTSVYDALKNGNNGPDDSHVYTPLADSSSRSHVFYENVKKEDPVYNNTVMKNPAQTVL</sequence>
<dbReference type="InterPro" id="IPR013783">
    <property type="entry name" value="Ig-like_fold"/>
</dbReference>
<evidence type="ECO:0000256" key="3">
    <source>
        <dbReference type="ARBA" id="ARBA00023157"/>
    </source>
</evidence>
<dbReference type="Pfam" id="PF13927">
    <property type="entry name" value="Ig_3"/>
    <property type="match status" value="1"/>
</dbReference>
<evidence type="ECO:0000313" key="8">
    <source>
        <dbReference type="Proteomes" id="UP001164746"/>
    </source>
</evidence>
<dbReference type="InterPro" id="IPR051275">
    <property type="entry name" value="Cell_adhesion_signaling"/>
</dbReference>
<dbReference type="SMART" id="SM00408">
    <property type="entry name" value="IGc2"/>
    <property type="match status" value="3"/>
</dbReference>
<dbReference type="PROSITE" id="PS50835">
    <property type="entry name" value="IG_LIKE"/>
    <property type="match status" value="3"/>
</dbReference>
<dbReference type="CDD" id="cd00096">
    <property type="entry name" value="Ig"/>
    <property type="match status" value="1"/>
</dbReference>
<protein>
    <submittedName>
        <fullName evidence="7">CADM2-like protein</fullName>
    </submittedName>
</protein>
<proteinExistence type="predicted"/>
<dbReference type="InterPro" id="IPR003598">
    <property type="entry name" value="Ig_sub2"/>
</dbReference>
<dbReference type="InterPro" id="IPR013162">
    <property type="entry name" value="CD80_C2-set"/>
</dbReference>
<dbReference type="InterPro" id="IPR003599">
    <property type="entry name" value="Ig_sub"/>
</dbReference>
<dbReference type="Pfam" id="PF08205">
    <property type="entry name" value="C2-set_2"/>
    <property type="match status" value="2"/>
</dbReference>
<keyword evidence="8" id="KW-1185">Reference proteome</keyword>
<evidence type="ECO:0000259" key="6">
    <source>
        <dbReference type="PROSITE" id="PS50835"/>
    </source>
</evidence>
<keyword evidence="3" id="KW-1015">Disulfide bond</keyword>
<accession>A0ABY7EA94</accession>
<name>A0ABY7EA94_MYAAR</name>
<keyword evidence="4" id="KW-0325">Glycoprotein</keyword>
<evidence type="ECO:0000313" key="7">
    <source>
        <dbReference type="EMBL" id="WAR05841.1"/>
    </source>
</evidence>
<dbReference type="Proteomes" id="UP001164746">
    <property type="component" value="Chromosome 5"/>
</dbReference>
<feature type="domain" description="Ig-like" evidence="6">
    <location>
        <begin position="113"/>
        <end position="212"/>
    </location>
</feature>
<dbReference type="InterPro" id="IPR007110">
    <property type="entry name" value="Ig-like_dom"/>
</dbReference>
<dbReference type="SUPFAM" id="SSF49265">
    <property type="entry name" value="Fibronectin type III"/>
    <property type="match status" value="1"/>
</dbReference>
<dbReference type="SMART" id="SM00409">
    <property type="entry name" value="IG"/>
    <property type="match status" value="3"/>
</dbReference>
<evidence type="ECO:0000256" key="4">
    <source>
        <dbReference type="ARBA" id="ARBA00023180"/>
    </source>
</evidence>
<evidence type="ECO:0000256" key="2">
    <source>
        <dbReference type="ARBA" id="ARBA00023136"/>
    </source>
</evidence>
<dbReference type="EMBL" id="CP111016">
    <property type="protein sequence ID" value="WAR05841.1"/>
    <property type="molecule type" value="Genomic_DNA"/>
</dbReference>
<evidence type="ECO:0000256" key="5">
    <source>
        <dbReference type="ARBA" id="ARBA00023319"/>
    </source>
</evidence>
<feature type="domain" description="Ig-like" evidence="6">
    <location>
        <begin position="246"/>
        <end position="347"/>
    </location>
</feature>
<feature type="domain" description="Ig-like" evidence="6">
    <location>
        <begin position="360"/>
        <end position="447"/>
    </location>
</feature>
<dbReference type="InterPro" id="IPR036179">
    <property type="entry name" value="Ig-like_dom_sf"/>
</dbReference>
<dbReference type="PANTHER" id="PTHR11640">
    <property type="entry name" value="NEPHRIN"/>
    <property type="match status" value="1"/>
</dbReference>
<evidence type="ECO:0000256" key="1">
    <source>
        <dbReference type="ARBA" id="ARBA00004479"/>
    </source>
</evidence>
<gene>
    <name evidence="7" type="ORF">MAR_021210</name>
</gene>
<organism evidence="7 8">
    <name type="scientific">Mya arenaria</name>
    <name type="common">Soft-shell clam</name>
    <dbReference type="NCBI Taxonomy" id="6604"/>
    <lineage>
        <taxon>Eukaryota</taxon>
        <taxon>Metazoa</taxon>
        <taxon>Spiralia</taxon>
        <taxon>Lophotrochozoa</taxon>
        <taxon>Mollusca</taxon>
        <taxon>Bivalvia</taxon>
        <taxon>Autobranchia</taxon>
        <taxon>Heteroconchia</taxon>
        <taxon>Euheterodonta</taxon>
        <taxon>Imparidentia</taxon>
        <taxon>Neoheterodontei</taxon>
        <taxon>Myida</taxon>
        <taxon>Myoidea</taxon>
        <taxon>Myidae</taxon>
        <taxon>Mya</taxon>
    </lineage>
</organism>
<dbReference type="PANTHER" id="PTHR11640:SF31">
    <property type="entry name" value="IRREGULAR CHIASM C-ROUGHEST PROTEIN-RELATED"/>
    <property type="match status" value="1"/>
</dbReference>
<keyword evidence="5" id="KW-0393">Immunoglobulin domain</keyword>
<reference evidence="7" key="1">
    <citation type="submission" date="2022-11" db="EMBL/GenBank/DDBJ databases">
        <title>Centuries of genome instability and evolution in soft-shell clam transmissible cancer (bioRxiv).</title>
        <authorList>
            <person name="Hart S.F.M."/>
            <person name="Yonemitsu M.A."/>
            <person name="Giersch R.M."/>
            <person name="Beal B.F."/>
            <person name="Arriagada G."/>
            <person name="Davis B.W."/>
            <person name="Ostrander E.A."/>
            <person name="Goff S.P."/>
            <person name="Metzger M.J."/>
        </authorList>
    </citation>
    <scope>NUCLEOTIDE SEQUENCE</scope>
    <source>
        <strain evidence="7">MELC-2E11</strain>
        <tissue evidence="7">Siphon/mantle</tissue>
    </source>
</reference>
<comment type="subcellular location">
    <subcellularLocation>
        <location evidence="1">Membrane</location>
        <topology evidence="1">Single-pass type I membrane protein</topology>
    </subcellularLocation>
</comment>